<protein>
    <recommendedName>
        <fullName evidence="3">Amino acid ABC transporter substrate-binding protein</fullName>
    </recommendedName>
</protein>
<proteinExistence type="predicted"/>
<dbReference type="Proteomes" id="UP000288293">
    <property type="component" value="Unassembled WGS sequence"/>
</dbReference>
<name>A0A432W978_9GAMM</name>
<evidence type="ECO:0008006" key="3">
    <source>
        <dbReference type="Google" id="ProtNLM"/>
    </source>
</evidence>
<evidence type="ECO:0000313" key="1">
    <source>
        <dbReference type="EMBL" id="RUO26710.1"/>
    </source>
</evidence>
<gene>
    <name evidence="1" type="ORF">CWE09_08420</name>
</gene>
<dbReference type="AlphaFoldDB" id="A0A432W978"/>
<evidence type="ECO:0000313" key="2">
    <source>
        <dbReference type="Proteomes" id="UP000288293"/>
    </source>
</evidence>
<reference evidence="1 2" key="1">
    <citation type="journal article" date="2011" name="Front. Microbiol.">
        <title>Genomic signatures of strain selection and enhancement in Bacillus atrophaeus var. globigii, a historical biowarfare simulant.</title>
        <authorList>
            <person name="Gibbons H.S."/>
            <person name="Broomall S.M."/>
            <person name="McNew L.A."/>
            <person name="Daligault H."/>
            <person name="Chapman C."/>
            <person name="Bruce D."/>
            <person name="Karavis M."/>
            <person name="Krepps M."/>
            <person name="McGregor P.A."/>
            <person name="Hong C."/>
            <person name="Park K.H."/>
            <person name="Akmal A."/>
            <person name="Feldman A."/>
            <person name="Lin J.S."/>
            <person name="Chang W.E."/>
            <person name="Higgs B.W."/>
            <person name="Demirev P."/>
            <person name="Lindquist J."/>
            <person name="Liem A."/>
            <person name="Fochler E."/>
            <person name="Read T.D."/>
            <person name="Tapia R."/>
            <person name="Johnson S."/>
            <person name="Bishop-Lilly K.A."/>
            <person name="Detter C."/>
            <person name="Han C."/>
            <person name="Sozhamannan S."/>
            <person name="Rosenzweig C.N."/>
            <person name="Skowronski E.W."/>
        </authorList>
    </citation>
    <scope>NUCLEOTIDE SEQUENCE [LARGE SCALE GENOMIC DNA]</scope>
    <source>
        <strain evidence="1 2">MLST1</strain>
    </source>
</reference>
<dbReference type="EMBL" id="PIPL01000001">
    <property type="protein sequence ID" value="RUO26710.1"/>
    <property type="molecule type" value="Genomic_DNA"/>
</dbReference>
<keyword evidence="2" id="KW-1185">Reference proteome</keyword>
<dbReference type="SUPFAM" id="SSF53850">
    <property type="entry name" value="Periplasmic binding protein-like II"/>
    <property type="match status" value="1"/>
</dbReference>
<sequence>MVVFCAAQTALAYNALEEDAPEQDNATVEVIVAAYEFPPYYSSRLERHVLGELLELLNQHQSDYEFSIHEVRPQQRYQAISGQGCCSVLFFESAQWGWQPLLEEGVITLGPVLTEGSDHYVHLQGRRDVEVERIGGVVGYHYGLVGYQDDKNLLEEEYNLYLADTKRTLINMLLGERLDMIMLGSEYLSALRKNEPDLYEQFLVSDEKDQEYRTRLMLQTKGDVSLSWMQQQLIYLSEEDLLEPLFASFGLEQALVFSPQ</sequence>
<accession>A0A432W978</accession>
<organism evidence="1 2">
    <name type="scientific">Aliidiomarina minuta</name>
    <dbReference type="NCBI Taxonomy" id="880057"/>
    <lineage>
        <taxon>Bacteria</taxon>
        <taxon>Pseudomonadati</taxon>
        <taxon>Pseudomonadota</taxon>
        <taxon>Gammaproteobacteria</taxon>
        <taxon>Alteromonadales</taxon>
        <taxon>Idiomarinaceae</taxon>
        <taxon>Aliidiomarina</taxon>
    </lineage>
</organism>
<comment type="caution">
    <text evidence="1">The sequence shown here is derived from an EMBL/GenBank/DDBJ whole genome shotgun (WGS) entry which is preliminary data.</text>
</comment>